<protein>
    <recommendedName>
        <fullName evidence="4">Aminopeptidase</fullName>
    </recommendedName>
</protein>
<dbReference type="GO" id="GO:0043418">
    <property type="term" value="P:homocysteine catabolic process"/>
    <property type="evidence" value="ECO:0007669"/>
    <property type="project" value="TreeGrafter"/>
</dbReference>
<evidence type="ECO:0000256" key="4">
    <source>
        <dbReference type="PIRNR" id="PIRNR005700"/>
    </source>
</evidence>
<organism evidence="6 7">
    <name type="scientific">Bifidobacterium stellenboschense</name>
    <dbReference type="NCBI Taxonomy" id="762211"/>
    <lineage>
        <taxon>Bacteria</taxon>
        <taxon>Bacillati</taxon>
        <taxon>Actinomycetota</taxon>
        <taxon>Actinomycetes</taxon>
        <taxon>Bifidobacteriales</taxon>
        <taxon>Bifidobacteriaceae</taxon>
        <taxon>Bifidobacterium</taxon>
    </lineage>
</organism>
<sequence length="450" mass="50708">MTELQPLSNDALTVLREDFDDDGTNRMAMNAVTAAGIDTVAKNYDRARLLQRRFSTVVDNGEATHQDRSGRCWLFSSLNVARFVAKKNLNVKEFEFSQNYAMYYDKLERINYFLQDVAALVRAGEPADSRLVQHLLADVMGDGGQWTMAMNVYKKYGAVPKDLYPETASSKNTGAMNTQLRHMLHTAVARMFAAFAAGDDATIDEIVTEARAAGHRILTIHLGEPPVSFDWEWTDADGEFHRDGEITPQEFWKKYVGSADLESYVCLVDDPRKEHPKGRKIAIEHLGNVAGGDATEYLNVPNQFMKDCVRKILVEQGIPVWFGADCHPFMDRESGAWATDLFEYGSIYDFDFDLDKEERVRFADSAMNHAMAFAGVDVAEDGTTTRRWRVENSWGAKIADKGYFTMSDDWFTEYVYEVAVPKALLPEEYQAVLEEPAISLPAWDPMGALA</sequence>
<dbReference type="Pfam" id="PF03051">
    <property type="entry name" value="Peptidase_C1_2"/>
    <property type="match status" value="1"/>
</dbReference>
<proteinExistence type="inferred from homology"/>
<dbReference type="CDD" id="cd00585">
    <property type="entry name" value="Peptidase_C1B"/>
    <property type="match status" value="1"/>
</dbReference>
<dbReference type="PANTHER" id="PTHR10363:SF2">
    <property type="entry name" value="BLEOMYCIN HYDROLASE"/>
    <property type="match status" value="1"/>
</dbReference>
<dbReference type="GO" id="GO:0005737">
    <property type="term" value="C:cytoplasm"/>
    <property type="evidence" value="ECO:0007669"/>
    <property type="project" value="TreeGrafter"/>
</dbReference>
<dbReference type="InterPro" id="IPR000169">
    <property type="entry name" value="Pept_cys_AS"/>
</dbReference>
<feature type="active site" evidence="5">
    <location>
        <position position="72"/>
    </location>
</feature>
<dbReference type="SUPFAM" id="SSF54001">
    <property type="entry name" value="Cysteine proteinases"/>
    <property type="match status" value="1"/>
</dbReference>
<dbReference type="GO" id="GO:0009636">
    <property type="term" value="P:response to toxic substance"/>
    <property type="evidence" value="ECO:0007669"/>
    <property type="project" value="TreeGrafter"/>
</dbReference>
<evidence type="ECO:0000256" key="1">
    <source>
        <dbReference type="ARBA" id="ARBA00022670"/>
    </source>
</evidence>
<comment type="caution">
    <text evidence="6">The sequence shown here is derived from an EMBL/GenBank/DDBJ whole genome shotgun (WGS) entry which is preliminary data.</text>
</comment>
<dbReference type="GO" id="GO:0070005">
    <property type="term" value="F:cysteine-type aminopeptidase activity"/>
    <property type="evidence" value="ECO:0007669"/>
    <property type="project" value="InterPro"/>
</dbReference>
<dbReference type="STRING" id="762211.BSTEL_0038"/>
<keyword evidence="7" id="KW-1185">Reference proteome</keyword>
<feature type="active site" evidence="5">
    <location>
        <position position="392"/>
    </location>
</feature>
<dbReference type="PROSITE" id="PS00139">
    <property type="entry name" value="THIOL_PROTEASE_CYS"/>
    <property type="match status" value="1"/>
</dbReference>
<feature type="active site" evidence="5">
    <location>
        <position position="369"/>
    </location>
</feature>
<evidence type="ECO:0000256" key="5">
    <source>
        <dbReference type="PIRSR" id="PIRSR005700-1"/>
    </source>
</evidence>
<evidence type="ECO:0000313" key="6">
    <source>
        <dbReference type="EMBL" id="KFI97318.1"/>
    </source>
</evidence>
<dbReference type="EMBL" id="JGZP01000012">
    <property type="protein sequence ID" value="KFI97318.1"/>
    <property type="molecule type" value="Genomic_DNA"/>
</dbReference>
<name>A0A087DP68_9BIFI</name>
<dbReference type="AlphaFoldDB" id="A0A087DP68"/>
<dbReference type="Gene3D" id="3.90.70.10">
    <property type="entry name" value="Cysteine proteinases"/>
    <property type="match status" value="1"/>
</dbReference>
<evidence type="ECO:0000256" key="3">
    <source>
        <dbReference type="ARBA" id="ARBA00022807"/>
    </source>
</evidence>
<dbReference type="RefSeq" id="WP_034527961.1">
    <property type="nucleotide sequence ID" value="NZ_JGZP01000012.1"/>
</dbReference>
<accession>A0A087DP68</accession>
<dbReference type="InterPro" id="IPR004134">
    <property type="entry name" value="Peptidase_C1B"/>
</dbReference>
<comment type="similarity">
    <text evidence="4">Belongs to the peptidase C1 family.</text>
</comment>
<dbReference type="PANTHER" id="PTHR10363">
    <property type="entry name" value="BLEOMYCIN HYDROLASE"/>
    <property type="match status" value="1"/>
</dbReference>
<evidence type="ECO:0000256" key="2">
    <source>
        <dbReference type="ARBA" id="ARBA00022801"/>
    </source>
</evidence>
<dbReference type="Proteomes" id="UP000029004">
    <property type="component" value="Unassembled WGS sequence"/>
</dbReference>
<dbReference type="OrthoDB" id="1111399at2"/>
<dbReference type="InterPro" id="IPR038765">
    <property type="entry name" value="Papain-like_cys_pep_sf"/>
</dbReference>
<dbReference type="PIRSF" id="PIRSF005700">
    <property type="entry name" value="PepC"/>
    <property type="match status" value="1"/>
</dbReference>
<keyword evidence="4 6" id="KW-0031">Aminopeptidase</keyword>
<keyword evidence="1 4" id="KW-0645">Protease</keyword>
<keyword evidence="3 4" id="KW-0788">Thiol protease</keyword>
<dbReference type="GO" id="GO:0006508">
    <property type="term" value="P:proteolysis"/>
    <property type="evidence" value="ECO:0007669"/>
    <property type="project" value="UniProtKB-KW"/>
</dbReference>
<keyword evidence="2 4" id="KW-0378">Hydrolase</keyword>
<evidence type="ECO:0000313" key="7">
    <source>
        <dbReference type="Proteomes" id="UP000029004"/>
    </source>
</evidence>
<dbReference type="eggNOG" id="COG3579">
    <property type="taxonomic scope" value="Bacteria"/>
</dbReference>
<gene>
    <name evidence="6" type="ORF">BSTEL_0038</name>
</gene>
<reference evidence="6 7" key="1">
    <citation type="submission" date="2014-03" db="EMBL/GenBank/DDBJ databases">
        <title>Genomics of Bifidobacteria.</title>
        <authorList>
            <person name="Ventura M."/>
            <person name="Milani C."/>
            <person name="Lugli G.A."/>
        </authorList>
    </citation>
    <scope>NUCLEOTIDE SEQUENCE [LARGE SCALE GENOMIC DNA]</scope>
    <source>
        <strain evidence="6 7">DSM 23968</strain>
    </source>
</reference>